<dbReference type="Pfam" id="PF04900">
    <property type="entry name" value="Fcf1"/>
    <property type="match status" value="1"/>
</dbReference>
<dbReference type="AlphaFoldDB" id="Q3LWG9"/>
<accession>Q3LWG9</accession>
<dbReference type="RefSeq" id="XP_001712855.1">
    <property type="nucleotide sequence ID" value="XM_001712803.1"/>
</dbReference>
<dbReference type="EMBL" id="DQ158856">
    <property type="protein sequence ID" value="ABA27243.1"/>
    <property type="molecule type" value="Genomic_DNA"/>
</dbReference>
<dbReference type="InterPro" id="IPR029060">
    <property type="entry name" value="PIN-like_dom_sf"/>
</dbReference>
<dbReference type="GeneID" id="5788480"/>
<proteinExistence type="predicted"/>
<evidence type="ECO:0000313" key="2">
    <source>
        <dbReference type="Proteomes" id="UP000243425"/>
    </source>
</evidence>
<dbReference type="Gene3D" id="3.40.50.1010">
    <property type="entry name" value="5'-nuclease"/>
    <property type="match status" value="1"/>
</dbReference>
<sequence>MLKLYKKQIALTNPYYQGTTTHILLDSNIIVRKYTEKLPLKHSIRISIDCKCYFYFTSCIYKEILYLIKNKVLLKQFLKVNRIRLINCYHKFVYGDKCIKNTVFLNPFLRVATFDQNLLKNLKSKLNK</sequence>
<dbReference type="Proteomes" id="UP000243425">
    <property type="component" value="Nucleomorph 1"/>
</dbReference>
<protein>
    <submittedName>
        <fullName evidence="1">NBP1 putative nucleotide binding protein</fullName>
    </submittedName>
</protein>
<geneLocation type="nucleomorph" evidence="1"/>
<dbReference type="GO" id="GO:0032040">
    <property type="term" value="C:small-subunit processome"/>
    <property type="evidence" value="ECO:0007669"/>
    <property type="project" value="InterPro"/>
</dbReference>
<keyword evidence="1" id="KW-0542">Nucleomorph</keyword>
<name>Q3LWG9_BIGNA</name>
<dbReference type="SUPFAM" id="SSF88723">
    <property type="entry name" value="PIN domain-like"/>
    <property type="match status" value="1"/>
</dbReference>
<organism evidence="1 2">
    <name type="scientific">Bigelowiella natans</name>
    <name type="common">Pedinomonas minutissima</name>
    <name type="synonym">Chlorarachnion sp. (strain CCMP621)</name>
    <dbReference type="NCBI Taxonomy" id="227086"/>
    <lineage>
        <taxon>Eukaryota</taxon>
        <taxon>Sar</taxon>
        <taxon>Rhizaria</taxon>
        <taxon>Cercozoa</taxon>
        <taxon>Chlorarachniophyceae</taxon>
        <taxon>Bigelowiella</taxon>
    </lineage>
</organism>
<evidence type="ECO:0000313" key="1">
    <source>
        <dbReference type="EMBL" id="ABA27243.1"/>
    </source>
</evidence>
<gene>
    <name evidence="1" type="primary">nbp1</name>
</gene>
<reference evidence="1 2" key="1">
    <citation type="journal article" date="2006" name="Proc. Natl. Acad. Sci. U.S.A.">
        <title>Complete nucleotide sequence of the chlorarachniophyte nucleomorph: nature's smallest nucleus.</title>
        <authorList>
            <person name="Gilson P.R."/>
            <person name="Su V."/>
            <person name="Slamovits C.H."/>
            <person name="Reith M.E."/>
            <person name="Keeling P.J."/>
            <person name="McFadden G.I."/>
        </authorList>
    </citation>
    <scope>NUCLEOTIDE SEQUENCE [LARGE SCALE GENOMIC DNA]</scope>
    <source>
        <strain evidence="2">CCMP621</strain>
    </source>
</reference>
<dbReference type="InterPro" id="IPR006984">
    <property type="entry name" value="Fcf1/UTP23"/>
</dbReference>